<evidence type="ECO:0000256" key="1">
    <source>
        <dbReference type="SAM" id="SignalP"/>
    </source>
</evidence>
<dbReference type="GeneID" id="92182937"/>
<keyword evidence="1" id="KW-0732">Signal</keyword>
<accession>A0AAW0YVB2</accession>
<organism evidence="2 3">
    <name type="scientific">Kwoniella newhampshirensis</name>
    <dbReference type="NCBI Taxonomy" id="1651941"/>
    <lineage>
        <taxon>Eukaryota</taxon>
        <taxon>Fungi</taxon>
        <taxon>Dikarya</taxon>
        <taxon>Basidiomycota</taxon>
        <taxon>Agaricomycotina</taxon>
        <taxon>Tremellomycetes</taxon>
        <taxon>Tremellales</taxon>
        <taxon>Cryptococcaceae</taxon>
        <taxon>Kwoniella</taxon>
    </lineage>
</organism>
<comment type="caution">
    <text evidence="2">The sequence shown here is derived from an EMBL/GenBank/DDBJ whole genome shotgun (WGS) entry which is preliminary data.</text>
</comment>
<protein>
    <submittedName>
        <fullName evidence="2">Uncharacterized protein</fullName>
    </submittedName>
</protein>
<evidence type="ECO:0000313" key="3">
    <source>
        <dbReference type="Proteomes" id="UP001388673"/>
    </source>
</evidence>
<dbReference type="KEGG" id="kne:92182937"/>
<keyword evidence="3" id="KW-1185">Reference proteome</keyword>
<dbReference type="RefSeq" id="XP_066800543.1">
    <property type="nucleotide sequence ID" value="XM_066948770.1"/>
</dbReference>
<name>A0AAW0YVB2_9TREE</name>
<dbReference type="AlphaFoldDB" id="A0AAW0YVB2"/>
<dbReference type="Proteomes" id="UP001388673">
    <property type="component" value="Unassembled WGS sequence"/>
</dbReference>
<gene>
    <name evidence="2" type="ORF">IAR55_005679</name>
</gene>
<evidence type="ECO:0000313" key="2">
    <source>
        <dbReference type="EMBL" id="KAK8846593.1"/>
    </source>
</evidence>
<feature type="signal peptide" evidence="1">
    <location>
        <begin position="1"/>
        <end position="27"/>
    </location>
</feature>
<proteinExistence type="predicted"/>
<dbReference type="EMBL" id="JBCAWK010000011">
    <property type="protein sequence ID" value="KAK8846593.1"/>
    <property type="molecule type" value="Genomic_DNA"/>
</dbReference>
<sequence>MAGSLIPRLSVSGLVLLLLSATHLTEALVVSGSAPSQFVLQASQSSPLEGEWLSLCGDVCKVAPPLASWDLEPEQMLLLAETSDIFHEPSSPESSSWMTLSQSLGLELVTTARVHLDSPLPDGIRSVGLYPDEILGVSRAALSLQRSSEWNDGICAAICQGKPVIMPRASSKRQPFDGDMCSGVQGGPRIYTYPLGDFEAMGRAIVAASRQTLC</sequence>
<feature type="chain" id="PRO_5043866949" evidence="1">
    <location>
        <begin position="28"/>
        <end position="214"/>
    </location>
</feature>
<reference evidence="2 3" key="1">
    <citation type="journal article" date="2024" name="bioRxiv">
        <title>Comparative genomics of Cryptococcus and Kwoniella reveals pathogenesis evolution and contrasting karyotype dynamics via intercentromeric recombination or chromosome fusion.</title>
        <authorList>
            <person name="Coelho M.A."/>
            <person name="David-Palma M."/>
            <person name="Shea T."/>
            <person name="Bowers K."/>
            <person name="McGinley-Smith S."/>
            <person name="Mohammad A.W."/>
            <person name="Gnirke A."/>
            <person name="Yurkov A.M."/>
            <person name="Nowrousian M."/>
            <person name="Sun S."/>
            <person name="Cuomo C.A."/>
            <person name="Heitman J."/>
        </authorList>
    </citation>
    <scope>NUCLEOTIDE SEQUENCE [LARGE SCALE GENOMIC DNA]</scope>
    <source>
        <strain evidence="2 3">CBS 13917</strain>
    </source>
</reference>